<dbReference type="EMBL" id="BTSX01000001">
    <property type="protein sequence ID" value="GMS80591.1"/>
    <property type="molecule type" value="Genomic_DNA"/>
</dbReference>
<comment type="caution">
    <text evidence="1">The sequence shown here is derived from an EMBL/GenBank/DDBJ whole genome shotgun (WGS) entry which is preliminary data.</text>
</comment>
<accession>A0AAV5SBC2</accession>
<sequence>VALNCAAIQTDIIPRNSKVQVYLGIGKDESERMFLIEESDVNFSMTHFNWVISVSNNDESMAIQTPYSPDEVFIDLNKPSPSLGSSAIEGNAQWKKKPIAKVVGTTPDKTSLTRITGHVHYNSNNTISLLQPGRYDESKSGSVDYTFFGDFEVVYSTNPDHYEFHRLNESFMSAISNSLDTIQQRSRSTIQQNRLDRLLVFPLNLLLFPPKLILRKCQSRRFILLRHRM</sequence>
<reference evidence="1" key="1">
    <citation type="submission" date="2023-10" db="EMBL/GenBank/DDBJ databases">
        <title>Genome assembly of Pristionchus species.</title>
        <authorList>
            <person name="Yoshida K."/>
            <person name="Sommer R.J."/>
        </authorList>
    </citation>
    <scope>NUCLEOTIDE SEQUENCE</scope>
    <source>
        <strain evidence="1">RS0144</strain>
    </source>
</reference>
<protein>
    <submittedName>
        <fullName evidence="1">Uncharacterized protein</fullName>
    </submittedName>
</protein>
<dbReference type="Proteomes" id="UP001432027">
    <property type="component" value="Unassembled WGS sequence"/>
</dbReference>
<proteinExistence type="predicted"/>
<organism evidence="1 2">
    <name type="scientific">Pristionchus entomophagus</name>
    <dbReference type="NCBI Taxonomy" id="358040"/>
    <lineage>
        <taxon>Eukaryota</taxon>
        <taxon>Metazoa</taxon>
        <taxon>Ecdysozoa</taxon>
        <taxon>Nematoda</taxon>
        <taxon>Chromadorea</taxon>
        <taxon>Rhabditida</taxon>
        <taxon>Rhabditina</taxon>
        <taxon>Diplogasteromorpha</taxon>
        <taxon>Diplogasteroidea</taxon>
        <taxon>Neodiplogasteridae</taxon>
        <taxon>Pristionchus</taxon>
    </lineage>
</organism>
<gene>
    <name evidence="1" type="ORF">PENTCL1PPCAC_2766</name>
</gene>
<keyword evidence="2" id="KW-1185">Reference proteome</keyword>
<feature type="non-terminal residue" evidence="1">
    <location>
        <position position="1"/>
    </location>
</feature>
<evidence type="ECO:0000313" key="2">
    <source>
        <dbReference type="Proteomes" id="UP001432027"/>
    </source>
</evidence>
<name>A0AAV5SBC2_9BILA</name>
<dbReference type="AlphaFoldDB" id="A0AAV5SBC2"/>
<evidence type="ECO:0000313" key="1">
    <source>
        <dbReference type="EMBL" id="GMS80591.1"/>
    </source>
</evidence>